<accession>A0A5J5IF06</accession>
<sequence>MQIIVEESYKSMSEKCVNDLLEFILPLENPVICAASGDTPKGMYKELISQVHEKQIDVSNWHFIGLDEWAGMNGNDEGSCRYHLNNDLFYPLQIAGDKIIFFDGRAKDLQTDCDRVEDYISLMGGIDVAIVGLGMNGHVGMNEPGTDPELFSHIADIDTMTQLVGQKYFKNEQQLSKGLTLGLASLQKAAFIMLLASGTKKAGIIKKMLEAEASPQLPATLLLNHKKIDIYLEKEAASLITRNENE</sequence>
<dbReference type="Proteomes" id="UP000326903">
    <property type="component" value="Unassembled WGS sequence"/>
</dbReference>
<dbReference type="InterPro" id="IPR018321">
    <property type="entry name" value="Glucosamine6P_isomerase_CS"/>
</dbReference>
<dbReference type="PANTHER" id="PTHR11280">
    <property type="entry name" value="GLUCOSAMINE-6-PHOSPHATE ISOMERASE"/>
    <property type="match status" value="1"/>
</dbReference>
<dbReference type="InterPro" id="IPR006148">
    <property type="entry name" value="Glc/Gal-6P_isomerase"/>
</dbReference>
<organism evidence="3 4">
    <name type="scientific">Ginsengibacter hankyongi</name>
    <dbReference type="NCBI Taxonomy" id="2607284"/>
    <lineage>
        <taxon>Bacteria</taxon>
        <taxon>Pseudomonadati</taxon>
        <taxon>Bacteroidota</taxon>
        <taxon>Chitinophagia</taxon>
        <taxon>Chitinophagales</taxon>
        <taxon>Chitinophagaceae</taxon>
        <taxon>Ginsengibacter</taxon>
    </lineage>
</organism>
<dbReference type="GO" id="GO:0005975">
    <property type="term" value="P:carbohydrate metabolic process"/>
    <property type="evidence" value="ECO:0007669"/>
    <property type="project" value="InterPro"/>
</dbReference>
<dbReference type="GO" id="GO:0042802">
    <property type="term" value="F:identical protein binding"/>
    <property type="evidence" value="ECO:0007669"/>
    <property type="project" value="TreeGrafter"/>
</dbReference>
<dbReference type="CDD" id="cd01399">
    <property type="entry name" value="GlcN6P_deaminase"/>
    <property type="match status" value="1"/>
</dbReference>
<proteinExistence type="predicted"/>
<feature type="domain" description="Glucosamine/galactosamine-6-phosphate isomerase" evidence="2">
    <location>
        <begin position="11"/>
        <end position="224"/>
    </location>
</feature>
<dbReference type="InterPro" id="IPR004547">
    <property type="entry name" value="Glucosamine6P_isomerase"/>
</dbReference>
<dbReference type="Gene3D" id="3.40.50.1360">
    <property type="match status" value="1"/>
</dbReference>
<evidence type="ECO:0000259" key="2">
    <source>
        <dbReference type="Pfam" id="PF01182"/>
    </source>
</evidence>
<keyword evidence="4" id="KW-1185">Reference proteome</keyword>
<dbReference type="EMBL" id="VYQF01000004">
    <property type="protein sequence ID" value="KAA9038213.1"/>
    <property type="molecule type" value="Genomic_DNA"/>
</dbReference>
<dbReference type="PROSITE" id="PS01161">
    <property type="entry name" value="GLC_GALNAC_ISOMERASE"/>
    <property type="match status" value="1"/>
</dbReference>
<protein>
    <submittedName>
        <fullName evidence="3">Glucosamine-6-phosphate deaminase</fullName>
    </submittedName>
</protein>
<dbReference type="RefSeq" id="WP_150415773.1">
    <property type="nucleotide sequence ID" value="NZ_VYQF01000004.1"/>
</dbReference>
<evidence type="ECO:0000313" key="3">
    <source>
        <dbReference type="EMBL" id="KAA9038213.1"/>
    </source>
</evidence>
<keyword evidence="1" id="KW-0378">Hydrolase</keyword>
<dbReference type="AlphaFoldDB" id="A0A5J5IF06"/>
<dbReference type="GO" id="GO:0019262">
    <property type="term" value="P:N-acetylneuraminate catabolic process"/>
    <property type="evidence" value="ECO:0007669"/>
    <property type="project" value="TreeGrafter"/>
</dbReference>
<dbReference type="Pfam" id="PF01182">
    <property type="entry name" value="Glucosamine_iso"/>
    <property type="match status" value="1"/>
</dbReference>
<name>A0A5J5IF06_9BACT</name>
<dbReference type="SUPFAM" id="SSF100950">
    <property type="entry name" value="NagB/RpiA/CoA transferase-like"/>
    <property type="match status" value="1"/>
</dbReference>
<comment type="caution">
    <text evidence="3">The sequence shown here is derived from an EMBL/GenBank/DDBJ whole genome shotgun (WGS) entry which is preliminary data.</text>
</comment>
<dbReference type="GO" id="GO:0004342">
    <property type="term" value="F:glucosamine-6-phosphate deaminase activity"/>
    <property type="evidence" value="ECO:0007669"/>
    <property type="project" value="InterPro"/>
</dbReference>
<dbReference type="GO" id="GO:0005737">
    <property type="term" value="C:cytoplasm"/>
    <property type="evidence" value="ECO:0007669"/>
    <property type="project" value="TreeGrafter"/>
</dbReference>
<evidence type="ECO:0000256" key="1">
    <source>
        <dbReference type="ARBA" id="ARBA00022801"/>
    </source>
</evidence>
<dbReference type="GO" id="GO:0006046">
    <property type="term" value="P:N-acetylglucosamine catabolic process"/>
    <property type="evidence" value="ECO:0007669"/>
    <property type="project" value="TreeGrafter"/>
</dbReference>
<dbReference type="GO" id="GO:0006043">
    <property type="term" value="P:glucosamine catabolic process"/>
    <property type="evidence" value="ECO:0007669"/>
    <property type="project" value="TreeGrafter"/>
</dbReference>
<reference evidence="3 4" key="1">
    <citation type="submission" date="2019-09" db="EMBL/GenBank/DDBJ databases">
        <title>Draft genome sequence of Ginsengibacter sp. BR5-29.</title>
        <authorList>
            <person name="Im W.-T."/>
        </authorList>
    </citation>
    <scope>NUCLEOTIDE SEQUENCE [LARGE SCALE GENOMIC DNA]</scope>
    <source>
        <strain evidence="3 4">BR5-29</strain>
    </source>
</reference>
<dbReference type="PANTHER" id="PTHR11280:SF5">
    <property type="entry name" value="GLUCOSAMINE-6-PHOSPHATE ISOMERASE"/>
    <property type="match status" value="1"/>
</dbReference>
<dbReference type="InterPro" id="IPR037171">
    <property type="entry name" value="NagB/RpiA_transferase-like"/>
</dbReference>
<evidence type="ECO:0000313" key="4">
    <source>
        <dbReference type="Proteomes" id="UP000326903"/>
    </source>
</evidence>
<gene>
    <name evidence="3" type="ORF">FW778_15820</name>
</gene>